<feature type="region of interest" description="Disordered" evidence="1">
    <location>
        <begin position="52"/>
        <end position="92"/>
    </location>
</feature>
<name>L9L8V0_TUPCH</name>
<reference evidence="3" key="1">
    <citation type="submission" date="2012-07" db="EMBL/GenBank/DDBJ databases">
        <title>Genome of the Chinese tree shrew, a rising model animal genetically related to primates.</title>
        <authorList>
            <person name="Zhang G."/>
            <person name="Fan Y."/>
            <person name="Yao Y."/>
            <person name="Huang Z."/>
        </authorList>
    </citation>
    <scope>NUCLEOTIDE SEQUENCE [LARGE SCALE GENOMIC DNA]</scope>
</reference>
<protein>
    <submittedName>
        <fullName evidence="2">Uncharacterized protein</fullName>
    </submittedName>
</protein>
<feature type="region of interest" description="Disordered" evidence="1">
    <location>
        <begin position="1"/>
        <end position="33"/>
    </location>
</feature>
<reference evidence="3" key="2">
    <citation type="journal article" date="2013" name="Nat. Commun.">
        <title>Genome of the Chinese tree shrew.</title>
        <authorList>
            <person name="Fan Y."/>
            <person name="Huang Z.Y."/>
            <person name="Cao C.C."/>
            <person name="Chen C.S."/>
            <person name="Chen Y.X."/>
            <person name="Fan D.D."/>
            <person name="He J."/>
            <person name="Hou H.L."/>
            <person name="Hu L."/>
            <person name="Hu X.T."/>
            <person name="Jiang X.T."/>
            <person name="Lai R."/>
            <person name="Lang Y.S."/>
            <person name="Liang B."/>
            <person name="Liao S.G."/>
            <person name="Mu D."/>
            <person name="Ma Y.Y."/>
            <person name="Niu Y.Y."/>
            <person name="Sun X.Q."/>
            <person name="Xia J.Q."/>
            <person name="Xiao J."/>
            <person name="Xiong Z.Q."/>
            <person name="Xu L."/>
            <person name="Yang L."/>
            <person name="Zhang Y."/>
            <person name="Zhao W."/>
            <person name="Zhao X.D."/>
            <person name="Zheng Y.T."/>
            <person name="Zhou J.M."/>
            <person name="Zhu Y.B."/>
            <person name="Zhang G.J."/>
            <person name="Wang J."/>
            <person name="Yao Y.G."/>
        </authorList>
    </citation>
    <scope>NUCLEOTIDE SEQUENCE [LARGE SCALE GENOMIC DNA]</scope>
</reference>
<organism evidence="2 3">
    <name type="scientific">Tupaia chinensis</name>
    <name type="common">Chinese tree shrew</name>
    <name type="synonym">Tupaia belangeri chinensis</name>
    <dbReference type="NCBI Taxonomy" id="246437"/>
    <lineage>
        <taxon>Eukaryota</taxon>
        <taxon>Metazoa</taxon>
        <taxon>Chordata</taxon>
        <taxon>Craniata</taxon>
        <taxon>Vertebrata</taxon>
        <taxon>Euteleostomi</taxon>
        <taxon>Mammalia</taxon>
        <taxon>Eutheria</taxon>
        <taxon>Euarchontoglires</taxon>
        <taxon>Scandentia</taxon>
        <taxon>Tupaiidae</taxon>
        <taxon>Tupaia</taxon>
    </lineage>
</organism>
<gene>
    <name evidence="2" type="ORF">TREES_T100006256</name>
</gene>
<accession>L9L8V0</accession>
<proteinExistence type="predicted"/>
<keyword evidence="3" id="KW-1185">Reference proteome</keyword>
<evidence type="ECO:0000256" key="1">
    <source>
        <dbReference type="SAM" id="MobiDB-lite"/>
    </source>
</evidence>
<dbReference type="EMBL" id="KB320462">
    <property type="protein sequence ID" value="ELW71515.1"/>
    <property type="molecule type" value="Genomic_DNA"/>
</dbReference>
<dbReference type="AlphaFoldDB" id="L9L8V0"/>
<dbReference type="InParanoid" id="L9L8V0"/>
<evidence type="ECO:0000313" key="2">
    <source>
        <dbReference type="EMBL" id="ELW71515.1"/>
    </source>
</evidence>
<evidence type="ECO:0000313" key="3">
    <source>
        <dbReference type="Proteomes" id="UP000011518"/>
    </source>
</evidence>
<sequence>MPPFEKGCKQDGPSPAPRTWPGRFLTSEQDGQYHRPNSRIFRVLPNCSGKLTSTCDAPPDPAASGPSEREPQQGPLQGSALSAVVMDSIRLT</sequence>
<dbReference type="Proteomes" id="UP000011518">
    <property type="component" value="Unassembled WGS sequence"/>
</dbReference>